<accession>A0ABM6T7H8</accession>
<dbReference type="InterPro" id="IPR046357">
    <property type="entry name" value="PPIase_dom_sf"/>
</dbReference>
<dbReference type="SUPFAM" id="SSF54534">
    <property type="entry name" value="FKBP-like"/>
    <property type="match status" value="1"/>
</dbReference>
<dbReference type="Proteomes" id="UP000238304">
    <property type="component" value="Chromosome"/>
</dbReference>
<feature type="domain" description="PPIase FKBP-type" evidence="6">
    <location>
        <begin position="104"/>
        <end position="214"/>
    </location>
</feature>
<protein>
    <recommendedName>
        <fullName evidence="4">Peptidyl-prolyl cis-trans isomerase</fullName>
        <ecNumber evidence="4">5.2.1.8</ecNumber>
    </recommendedName>
</protein>
<evidence type="ECO:0000256" key="1">
    <source>
        <dbReference type="ARBA" id="ARBA00000971"/>
    </source>
</evidence>
<organism evidence="7 8">
    <name type="scientific">Bacteroides zoogleoformans</name>
    <dbReference type="NCBI Taxonomy" id="28119"/>
    <lineage>
        <taxon>Bacteria</taxon>
        <taxon>Pseudomonadati</taxon>
        <taxon>Bacteroidota</taxon>
        <taxon>Bacteroidia</taxon>
        <taxon>Bacteroidales</taxon>
        <taxon>Bacteroidaceae</taxon>
        <taxon>Bacteroides</taxon>
    </lineage>
</organism>
<evidence type="ECO:0000256" key="2">
    <source>
        <dbReference type="ARBA" id="ARBA00023110"/>
    </source>
</evidence>
<evidence type="ECO:0000259" key="6">
    <source>
        <dbReference type="PROSITE" id="PS50059"/>
    </source>
</evidence>
<feature type="chain" id="PRO_5046646875" description="Peptidyl-prolyl cis-trans isomerase" evidence="5">
    <location>
        <begin position="22"/>
        <end position="215"/>
    </location>
</feature>
<dbReference type="InterPro" id="IPR001179">
    <property type="entry name" value="PPIase_FKBP_dom"/>
</dbReference>
<comment type="similarity">
    <text evidence="4">Belongs to the FKBP-type PPIase family.</text>
</comment>
<name>A0ABM6T7H8_9BACE</name>
<feature type="signal peptide" evidence="5">
    <location>
        <begin position="1"/>
        <end position="21"/>
    </location>
</feature>
<evidence type="ECO:0000313" key="8">
    <source>
        <dbReference type="Proteomes" id="UP000238304"/>
    </source>
</evidence>
<keyword evidence="3 4" id="KW-0413">Isomerase</keyword>
<dbReference type="PROSITE" id="PS50059">
    <property type="entry name" value="FKBP_PPIASE"/>
    <property type="match status" value="1"/>
</dbReference>
<comment type="catalytic activity">
    <reaction evidence="1 3 4">
        <text>[protein]-peptidylproline (omega=180) = [protein]-peptidylproline (omega=0)</text>
        <dbReference type="Rhea" id="RHEA:16237"/>
        <dbReference type="Rhea" id="RHEA-COMP:10747"/>
        <dbReference type="Rhea" id="RHEA-COMP:10748"/>
        <dbReference type="ChEBI" id="CHEBI:83833"/>
        <dbReference type="ChEBI" id="CHEBI:83834"/>
        <dbReference type="EC" id="5.2.1.8"/>
    </reaction>
</comment>
<reference evidence="7 8" key="1">
    <citation type="submission" date="2018-02" db="EMBL/GenBank/DDBJ databases">
        <authorList>
            <person name="Holder M.E."/>
            <person name="Ajami N.J."/>
            <person name="Petrosino J.F."/>
        </authorList>
    </citation>
    <scope>NUCLEOTIDE SEQUENCE [LARGE SCALE GENOMIC DNA]</scope>
    <source>
        <strain evidence="7 8">ATCC 33285</strain>
    </source>
</reference>
<dbReference type="RefSeq" id="WP_106041102.1">
    <property type="nucleotide sequence ID" value="NZ_CP027231.1"/>
</dbReference>
<evidence type="ECO:0000256" key="3">
    <source>
        <dbReference type="PROSITE-ProRule" id="PRU00277"/>
    </source>
</evidence>
<dbReference type="EMBL" id="CP027231">
    <property type="protein sequence ID" value="AVM52801.1"/>
    <property type="molecule type" value="Genomic_DNA"/>
</dbReference>
<keyword evidence="2 3" id="KW-0697">Rotamase</keyword>
<dbReference type="GO" id="GO:0016853">
    <property type="term" value="F:isomerase activity"/>
    <property type="evidence" value="ECO:0007669"/>
    <property type="project" value="UniProtKB-KW"/>
</dbReference>
<keyword evidence="8" id="KW-1185">Reference proteome</keyword>
<evidence type="ECO:0000256" key="5">
    <source>
        <dbReference type="SAM" id="SignalP"/>
    </source>
</evidence>
<dbReference type="Gene3D" id="3.10.50.40">
    <property type="match status" value="1"/>
</dbReference>
<gene>
    <name evidence="7" type="ORF">C4H11_07505</name>
</gene>
<dbReference type="EC" id="5.2.1.8" evidence="4"/>
<sequence length="215" mass="23851">MKRSSLLFLPLLWLLAGVFVSCEESEEAGKYGNWQERNKAFADSIKTLTGESYVFTAETADAMELGKLYAIQTTAGTSDGAQYVYCKKLVKNDTGERPLYAGYHSKVNTFYYGTYINGDKFDGNFSGYGAQDRAIPVPPVKGPTDFDAYTAFEVSKVVPGWTAALQFMRTGERWMLYIPWQSGYGTSNYTSQGSTKTVPGYSVLTFDVQLVSFAE</sequence>
<keyword evidence="5" id="KW-0732">Signal</keyword>
<evidence type="ECO:0000313" key="7">
    <source>
        <dbReference type="EMBL" id="AVM52801.1"/>
    </source>
</evidence>
<dbReference type="PROSITE" id="PS51257">
    <property type="entry name" value="PROKAR_LIPOPROTEIN"/>
    <property type="match status" value="1"/>
</dbReference>
<proteinExistence type="inferred from homology"/>
<evidence type="ECO:0000256" key="4">
    <source>
        <dbReference type="RuleBase" id="RU003915"/>
    </source>
</evidence>
<dbReference type="Pfam" id="PF00254">
    <property type="entry name" value="FKBP_C"/>
    <property type="match status" value="1"/>
</dbReference>